<dbReference type="Proteomes" id="UP000237351">
    <property type="component" value="Chromosome"/>
</dbReference>
<accession>A0A1W6N447</accession>
<protein>
    <recommendedName>
        <fullName evidence="3">Phosphoribulokinase/uridine kinase domain-containing protein</fullName>
    </recommendedName>
</protein>
<organism evidence="1 2">
    <name type="scientific">Candidatus Nucleicultrix amoebiphila FS5</name>
    <dbReference type="NCBI Taxonomy" id="1414854"/>
    <lineage>
        <taxon>Bacteria</taxon>
        <taxon>Pseudomonadati</taxon>
        <taxon>Pseudomonadota</taxon>
        <taxon>Alphaproteobacteria</taxon>
        <taxon>Holosporales</taxon>
        <taxon>Candidatus Nucleicultricaceae</taxon>
        <taxon>Candidatus Nucleicultrix</taxon>
    </lineage>
</organism>
<dbReference type="EMBL" id="CP008743">
    <property type="protein sequence ID" value="ARN84650.1"/>
    <property type="molecule type" value="Genomic_DNA"/>
</dbReference>
<gene>
    <name evidence="1" type="ORF">GQ61_04245</name>
</gene>
<evidence type="ECO:0000313" key="2">
    <source>
        <dbReference type="Proteomes" id="UP000237351"/>
    </source>
</evidence>
<dbReference type="KEGG" id="naf:GQ61_04245"/>
<dbReference type="Pfam" id="PF13238">
    <property type="entry name" value="AAA_18"/>
    <property type="match status" value="1"/>
</dbReference>
<name>A0A1W6N447_9PROT</name>
<evidence type="ECO:0008006" key="3">
    <source>
        <dbReference type="Google" id="ProtNLM"/>
    </source>
</evidence>
<keyword evidence="2" id="KW-1185">Reference proteome</keyword>
<dbReference type="AlphaFoldDB" id="A0A1W6N447"/>
<proteinExistence type="predicted"/>
<sequence>MIIGISGISGAGKTTFAKHLSQSNSWTAIFWDDFDGISSSPDNLVKWYKQGKDYDEWNYPDLARVLEELKNRNIIPHPVLKTELQPTNIIVFDAPLGRLHEQTGQSINLWVHLEVPLDIALARRAIRDYKDKPLKENFFEDLECYLNESRPLFFDSDLKEKADLVIDGTLDVLTQAEQLKKYLKEYR</sequence>
<evidence type="ECO:0000313" key="1">
    <source>
        <dbReference type="EMBL" id="ARN84650.1"/>
    </source>
</evidence>
<dbReference type="InterPro" id="IPR027417">
    <property type="entry name" value="P-loop_NTPase"/>
</dbReference>
<dbReference type="STRING" id="1414854.GQ61_04245"/>
<dbReference type="Gene3D" id="3.40.50.300">
    <property type="entry name" value="P-loop containing nucleotide triphosphate hydrolases"/>
    <property type="match status" value="1"/>
</dbReference>
<dbReference type="SUPFAM" id="SSF52540">
    <property type="entry name" value="P-loop containing nucleoside triphosphate hydrolases"/>
    <property type="match status" value="1"/>
</dbReference>
<reference evidence="1 2" key="1">
    <citation type="submission" date="2014-06" db="EMBL/GenBank/DDBJ databases">
        <title>The genome of the endonuclear symbiont Nucleicultrix amoebiphila.</title>
        <authorList>
            <person name="Schulz F."/>
            <person name="Horn M."/>
        </authorList>
    </citation>
    <scope>NUCLEOTIDE SEQUENCE [LARGE SCALE GENOMIC DNA]</scope>
    <source>
        <strain evidence="1 2">FS5</strain>
    </source>
</reference>